<dbReference type="AlphaFoldDB" id="K8YHQ3"/>
<reference evidence="2 3" key="1">
    <citation type="journal article" date="2012" name="Gene">
        <title>Sequence of Leptospira santarosai serovar Shermani genome and prediction of virulence-associated genes.</title>
        <authorList>
            <person name="Chou L.F."/>
            <person name="Chen Y.T."/>
            <person name="Lu C.W."/>
            <person name="Ko Y.C."/>
            <person name="Tang C.Y."/>
            <person name="Pan M.J."/>
            <person name="Tian Y.C."/>
            <person name="Chiu C.H."/>
            <person name="Hung C.C."/>
            <person name="Yang C.W."/>
        </authorList>
    </citation>
    <scope>NUCLEOTIDE SEQUENCE [LARGE SCALE GENOMIC DNA]</scope>
    <source>
        <strain evidence="2">LT 821</strain>
    </source>
</reference>
<evidence type="ECO:0000313" key="2">
    <source>
        <dbReference type="EMBL" id="EKT88785.1"/>
    </source>
</evidence>
<gene>
    <name evidence="2" type="ORF">LSS_00495</name>
</gene>
<feature type="transmembrane region" description="Helical" evidence="1">
    <location>
        <begin position="85"/>
        <end position="106"/>
    </location>
</feature>
<dbReference type="STRING" id="758847.LSS_00495"/>
<keyword evidence="1" id="KW-1133">Transmembrane helix</keyword>
<accession>K8YHQ3</accession>
<dbReference type="KEGG" id="lst:LSS_00495"/>
<proteinExistence type="predicted"/>
<dbReference type="EMBL" id="CP006694">
    <property type="protein sequence ID" value="EKT88785.1"/>
    <property type="molecule type" value="Genomic_DNA"/>
</dbReference>
<dbReference type="Proteomes" id="UP000035800">
    <property type="component" value="Chromosome I"/>
</dbReference>
<sequence>MIKYKKKRIFSEIFSYFAPFEMSLKVISKIFQNDRNWHLLRGRIKMVPKINDRFSKIVGSSYKLPLIRNLWLFQERARSNFLNKFIVLFLYVRVVTSHSLLSYFFASERLGSRCLLSCPPHLKIALLQISIEPIKNFGMSSASFSPSLNSRIILHPEIWISRFPFDRLFQP</sequence>
<reference evidence="2 3" key="2">
    <citation type="journal article" date="2014" name="Emerg. Microbes Infect.">
        <title>Potential impact on kidney infection: a whole-genome analysis of Leptospira santarosai serovar Shermani.</title>
        <authorList>
            <person name="Chou L.F."/>
            <person name="Chen T.W."/>
            <person name="Ko Y.C."/>
            <person name="Pan M.J."/>
            <person name="Tian Y.C."/>
            <person name="Chiu C.H."/>
            <person name="Tang P."/>
            <person name="Hung C.C."/>
            <person name="Yang C.W."/>
        </authorList>
    </citation>
    <scope>NUCLEOTIDE SEQUENCE</scope>
    <source>
        <strain evidence="2 3">LT 821</strain>
    </source>
</reference>
<keyword evidence="1" id="KW-0472">Membrane</keyword>
<name>K8YHQ3_9LEPT</name>
<keyword evidence="1" id="KW-0812">Transmembrane</keyword>
<evidence type="ECO:0000256" key="1">
    <source>
        <dbReference type="SAM" id="Phobius"/>
    </source>
</evidence>
<protein>
    <submittedName>
        <fullName evidence="2">Uncharacterized protein</fullName>
    </submittedName>
</protein>
<evidence type="ECO:0000313" key="3">
    <source>
        <dbReference type="Proteomes" id="UP000035800"/>
    </source>
</evidence>
<organism evidence="2 3">
    <name type="scientific">Leptospira santarosai serovar Shermani str. LT 821</name>
    <dbReference type="NCBI Taxonomy" id="758847"/>
    <lineage>
        <taxon>Bacteria</taxon>
        <taxon>Pseudomonadati</taxon>
        <taxon>Spirochaetota</taxon>
        <taxon>Spirochaetia</taxon>
        <taxon>Leptospirales</taxon>
        <taxon>Leptospiraceae</taxon>
        <taxon>Leptospira</taxon>
    </lineage>
</organism>